<dbReference type="NCBIfam" id="TIGR02937">
    <property type="entry name" value="sigma70-ECF"/>
    <property type="match status" value="1"/>
</dbReference>
<dbReference type="Proteomes" id="UP000295129">
    <property type="component" value="Unassembled WGS sequence"/>
</dbReference>
<keyword evidence="3" id="KW-0731">Sigma factor</keyword>
<accession>A0A4R6DPR4</accession>
<name>A0A4R6DPR4_9RHOO</name>
<sequence length="170" mass="18955">MSPTSPTQPSAPPLAELYRDHNGWLLGWLRRQVGCGHAAADIAHDTFVCVLEKPRAMDGVKEPRAWLVTIARRLVFANWRRQDLERAWVAELAALPEAVAPSEEERAIVVETLFAIDRLLDGLSDKARRAFLLSQLDGLTYAEIAAELGVSVSRVRQYMTQALTRCYAAL</sequence>
<dbReference type="OrthoDB" id="9180690at2"/>
<dbReference type="NCBIfam" id="NF009180">
    <property type="entry name" value="PRK12528.1"/>
    <property type="match status" value="1"/>
</dbReference>
<keyword evidence="8" id="KW-1185">Reference proteome</keyword>
<organism evidence="7 8">
    <name type="scientific">Azoarcus indigens</name>
    <dbReference type="NCBI Taxonomy" id="29545"/>
    <lineage>
        <taxon>Bacteria</taxon>
        <taxon>Pseudomonadati</taxon>
        <taxon>Pseudomonadota</taxon>
        <taxon>Betaproteobacteria</taxon>
        <taxon>Rhodocyclales</taxon>
        <taxon>Zoogloeaceae</taxon>
        <taxon>Azoarcus</taxon>
    </lineage>
</organism>
<evidence type="ECO:0000259" key="6">
    <source>
        <dbReference type="Pfam" id="PF08281"/>
    </source>
</evidence>
<dbReference type="FunFam" id="1.10.10.10:FF:000427">
    <property type="entry name" value="RNA polymerase sigma factor"/>
    <property type="match status" value="1"/>
</dbReference>
<keyword evidence="2" id="KW-0805">Transcription regulation</keyword>
<dbReference type="GO" id="GO:0006352">
    <property type="term" value="P:DNA-templated transcription initiation"/>
    <property type="evidence" value="ECO:0007669"/>
    <property type="project" value="InterPro"/>
</dbReference>
<evidence type="ECO:0000256" key="3">
    <source>
        <dbReference type="ARBA" id="ARBA00023082"/>
    </source>
</evidence>
<dbReference type="Gene3D" id="1.10.10.10">
    <property type="entry name" value="Winged helix-like DNA-binding domain superfamily/Winged helix DNA-binding domain"/>
    <property type="match status" value="1"/>
</dbReference>
<evidence type="ECO:0000256" key="4">
    <source>
        <dbReference type="ARBA" id="ARBA00023163"/>
    </source>
</evidence>
<dbReference type="Pfam" id="PF04542">
    <property type="entry name" value="Sigma70_r2"/>
    <property type="match status" value="1"/>
</dbReference>
<dbReference type="RefSeq" id="WP_133594545.1">
    <property type="nucleotide sequence ID" value="NZ_SNVV01000024.1"/>
</dbReference>
<dbReference type="SUPFAM" id="SSF88946">
    <property type="entry name" value="Sigma2 domain of RNA polymerase sigma factors"/>
    <property type="match status" value="1"/>
</dbReference>
<dbReference type="InterPro" id="IPR039425">
    <property type="entry name" value="RNA_pol_sigma-70-like"/>
</dbReference>
<dbReference type="NCBIfam" id="NF008889">
    <property type="entry name" value="PRK11924.1-1"/>
    <property type="match status" value="1"/>
</dbReference>
<reference evidence="7 8" key="1">
    <citation type="submission" date="2019-03" db="EMBL/GenBank/DDBJ databases">
        <title>Genomic Encyclopedia of Type Strains, Phase IV (KMG-IV): sequencing the most valuable type-strain genomes for metagenomic binning, comparative biology and taxonomic classification.</title>
        <authorList>
            <person name="Goeker M."/>
        </authorList>
    </citation>
    <scope>NUCLEOTIDE SEQUENCE [LARGE SCALE GENOMIC DNA]</scope>
    <source>
        <strain evidence="7 8">DSM 12121</strain>
    </source>
</reference>
<dbReference type="SUPFAM" id="SSF88659">
    <property type="entry name" value="Sigma3 and sigma4 domains of RNA polymerase sigma factors"/>
    <property type="match status" value="1"/>
</dbReference>
<dbReference type="InterPro" id="IPR007627">
    <property type="entry name" value="RNA_pol_sigma70_r2"/>
</dbReference>
<dbReference type="PANTHER" id="PTHR43133:SF63">
    <property type="entry name" value="RNA POLYMERASE SIGMA FACTOR FECI-RELATED"/>
    <property type="match status" value="1"/>
</dbReference>
<dbReference type="GO" id="GO:0016987">
    <property type="term" value="F:sigma factor activity"/>
    <property type="evidence" value="ECO:0007669"/>
    <property type="project" value="UniProtKB-KW"/>
</dbReference>
<dbReference type="PANTHER" id="PTHR43133">
    <property type="entry name" value="RNA POLYMERASE ECF-TYPE SIGMA FACTO"/>
    <property type="match status" value="1"/>
</dbReference>
<dbReference type="GO" id="GO:0003677">
    <property type="term" value="F:DNA binding"/>
    <property type="evidence" value="ECO:0007669"/>
    <property type="project" value="InterPro"/>
</dbReference>
<dbReference type="InterPro" id="IPR013249">
    <property type="entry name" value="RNA_pol_sigma70_r4_t2"/>
</dbReference>
<evidence type="ECO:0000256" key="1">
    <source>
        <dbReference type="ARBA" id="ARBA00010641"/>
    </source>
</evidence>
<proteinExistence type="inferred from homology"/>
<comment type="similarity">
    <text evidence="1">Belongs to the sigma-70 factor family. ECF subfamily.</text>
</comment>
<dbReference type="AlphaFoldDB" id="A0A4R6DPR4"/>
<dbReference type="InterPro" id="IPR013324">
    <property type="entry name" value="RNA_pol_sigma_r3/r4-like"/>
</dbReference>
<dbReference type="InterPro" id="IPR013325">
    <property type="entry name" value="RNA_pol_sigma_r2"/>
</dbReference>
<dbReference type="InterPro" id="IPR036388">
    <property type="entry name" value="WH-like_DNA-bd_sf"/>
</dbReference>
<dbReference type="CDD" id="cd06171">
    <property type="entry name" value="Sigma70_r4"/>
    <property type="match status" value="1"/>
</dbReference>
<feature type="domain" description="RNA polymerase sigma factor 70 region 4 type 2" evidence="6">
    <location>
        <begin position="114"/>
        <end position="166"/>
    </location>
</feature>
<comment type="caution">
    <text evidence="7">The sequence shown here is derived from an EMBL/GenBank/DDBJ whole genome shotgun (WGS) entry which is preliminary data.</text>
</comment>
<keyword evidence="4" id="KW-0804">Transcription</keyword>
<evidence type="ECO:0000256" key="2">
    <source>
        <dbReference type="ARBA" id="ARBA00023015"/>
    </source>
</evidence>
<evidence type="ECO:0000259" key="5">
    <source>
        <dbReference type="Pfam" id="PF04542"/>
    </source>
</evidence>
<feature type="domain" description="RNA polymerase sigma-70 region 2" evidence="5">
    <location>
        <begin position="17"/>
        <end position="83"/>
    </location>
</feature>
<dbReference type="Pfam" id="PF08281">
    <property type="entry name" value="Sigma70_r4_2"/>
    <property type="match status" value="1"/>
</dbReference>
<dbReference type="Gene3D" id="1.10.1740.10">
    <property type="match status" value="1"/>
</dbReference>
<dbReference type="InterPro" id="IPR014284">
    <property type="entry name" value="RNA_pol_sigma-70_dom"/>
</dbReference>
<evidence type="ECO:0000313" key="7">
    <source>
        <dbReference type="EMBL" id="TDN46863.1"/>
    </source>
</evidence>
<gene>
    <name evidence="7" type="ORF">C7389_12423</name>
</gene>
<dbReference type="EMBL" id="SNVV01000024">
    <property type="protein sequence ID" value="TDN46863.1"/>
    <property type="molecule type" value="Genomic_DNA"/>
</dbReference>
<protein>
    <submittedName>
        <fullName evidence="7">RNA polymerase RpoE-like sigma-24 subunit</fullName>
    </submittedName>
</protein>
<evidence type="ECO:0000313" key="8">
    <source>
        <dbReference type="Proteomes" id="UP000295129"/>
    </source>
</evidence>